<evidence type="ECO:0000313" key="1">
    <source>
        <dbReference type="EMBL" id="KIC73278.1"/>
    </source>
</evidence>
<accession>A0A0C1HEZ6</accession>
<gene>
    <name evidence="1" type="ORF">DB44_BH00010</name>
</gene>
<name>A0A0C1HEZ6_9BACT</name>
<comment type="caution">
    <text evidence="1">The sequence shown here is derived from an EMBL/GenBank/DDBJ whole genome shotgun (WGS) entry which is preliminary data.</text>
</comment>
<dbReference type="EMBL" id="JSAN01000031">
    <property type="protein sequence ID" value="KIC73278.1"/>
    <property type="molecule type" value="Genomic_DNA"/>
</dbReference>
<dbReference type="RefSeq" id="WP_039356940.1">
    <property type="nucleotide sequence ID" value="NZ_JSAN01000031.1"/>
</dbReference>
<reference evidence="1 2" key="1">
    <citation type="journal article" date="2014" name="Mol. Biol. Evol.">
        <title>Massive expansion of Ubiquitination-related gene families within the Chlamydiae.</title>
        <authorList>
            <person name="Domman D."/>
            <person name="Collingro A."/>
            <person name="Lagkouvardos I."/>
            <person name="Gehre L."/>
            <person name="Weinmaier T."/>
            <person name="Rattei T."/>
            <person name="Subtil A."/>
            <person name="Horn M."/>
        </authorList>
    </citation>
    <scope>NUCLEOTIDE SEQUENCE [LARGE SCALE GENOMIC DNA]</scope>
    <source>
        <strain evidence="1 2">EI2</strain>
    </source>
</reference>
<dbReference type="Proteomes" id="UP000031465">
    <property type="component" value="Unassembled WGS sequence"/>
</dbReference>
<sequence>MRILAQQNEILIKEIEKFRLNKRKSKGGFDSRIYNLFIDIQEDNPAIEYYLAKANQYPQINHSQNSCIFCQIANQERKSRIYSLF</sequence>
<proteinExistence type="predicted"/>
<dbReference type="PATRIC" id="fig|362787.3.peg.561"/>
<protein>
    <submittedName>
        <fullName evidence="1">Uncharacterized protein</fullName>
    </submittedName>
</protein>
<evidence type="ECO:0000313" key="2">
    <source>
        <dbReference type="Proteomes" id="UP000031465"/>
    </source>
</evidence>
<organism evidence="1 2">
    <name type="scientific">Candidatus Protochlamydia amoebophila</name>
    <dbReference type="NCBI Taxonomy" id="362787"/>
    <lineage>
        <taxon>Bacteria</taxon>
        <taxon>Pseudomonadati</taxon>
        <taxon>Chlamydiota</taxon>
        <taxon>Chlamydiia</taxon>
        <taxon>Parachlamydiales</taxon>
        <taxon>Parachlamydiaceae</taxon>
        <taxon>Candidatus Protochlamydia</taxon>
    </lineage>
</organism>
<dbReference type="AlphaFoldDB" id="A0A0C1HEZ6"/>